<keyword evidence="1" id="KW-0472">Membrane</keyword>
<name>A0AAD5RR08_9PEZI</name>
<evidence type="ECO:0000256" key="1">
    <source>
        <dbReference type="SAM" id="Phobius"/>
    </source>
</evidence>
<organism evidence="2 3">
    <name type="scientific">Zalerion maritima</name>
    <dbReference type="NCBI Taxonomy" id="339359"/>
    <lineage>
        <taxon>Eukaryota</taxon>
        <taxon>Fungi</taxon>
        <taxon>Dikarya</taxon>
        <taxon>Ascomycota</taxon>
        <taxon>Pezizomycotina</taxon>
        <taxon>Sordariomycetes</taxon>
        <taxon>Lulworthiomycetidae</taxon>
        <taxon>Lulworthiales</taxon>
        <taxon>Lulworthiaceae</taxon>
        <taxon>Zalerion</taxon>
    </lineage>
</organism>
<dbReference type="EMBL" id="JAKWBI020000119">
    <property type="protein sequence ID" value="KAJ2902237.1"/>
    <property type="molecule type" value="Genomic_DNA"/>
</dbReference>
<comment type="caution">
    <text evidence="2">The sequence shown here is derived from an EMBL/GenBank/DDBJ whole genome shotgun (WGS) entry which is preliminary data.</text>
</comment>
<dbReference type="Proteomes" id="UP001201980">
    <property type="component" value="Unassembled WGS sequence"/>
</dbReference>
<keyword evidence="1" id="KW-0812">Transmembrane</keyword>
<protein>
    <submittedName>
        <fullName evidence="2">Uncharacterized protein</fullName>
    </submittedName>
</protein>
<feature type="transmembrane region" description="Helical" evidence="1">
    <location>
        <begin position="149"/>
        <end position="172"/>
    </location>
</feature>
<evidence type="ECO:0000313" key="3">
    <source>
        <dbReference type="Proteomes" id="UP001201980"/>
    </source>
</evidence>
<sequence length="235" mass="26110">MSSQQVCTQSPPFSIQFLNAIIHNSADASQPNRTRNDQLLSLLPAPSRRHSDSLAAPSRYLLVGARLALGRGPARAFAIGARFRYRCMSNAIRPRHSMESGSRTAVPRQPHPARKDGSATFVCRWLDVVAIRVHILMLLSSALKRRRRVVIVIVIVIPILPRICFAPAVYMVQHSGVMPPSLVGQATGEEAYGAAISPYHRRPQSSQFAAILYLIFLWDFRKAAVLELLCFVCVR</sequence>
<dbReference type="AlphaFoldDB" id="A0AAD5RR08"/>
<proteinExistence type="predicted"/>
<evidence type="ECO:0000313" key="2">
    <source>
        <dbReference type="EMBL" id="KAJ2902237.1"/>
    </source>
</evidence>
<keyword evidence="1" id="KW-1133">Transmembrane helix</keyword>
<gene>
    <name evidence="2" type="ORF">MKZ38_000839</name>
</gene>
<accession>A0AAD5RR08</accession>
<keyword evidence="3" id="KW-1185">Reference proteome</keyword>
<reference evidence="2" key="1">
    <citation type="submission" date="2022-07" db="EMBL/GenBank/DDBJ databases">
        <title>Draft genome sequence of Zalerion maritima ATCC 34329, a (micro)plastics degrading marine fungus.</title>
        <authorList>
            <person name="Paco A."/>
            <person name="Goncalves M.F.M."/>
            <person name="Rocha-Santos T.A.P."/>
            <person name="Alves A."/>
        </authorList>
    </citation>
    <scope>NUCLEOTIDE SEQUENCE</scope>
    <source>
        <strain evidence="2">ATCC 34329</strain>
    </source>
</reference>